<dbReference type="Pfam" id="PF10123">
    <property type="entry name" value="Mu-like_Pro"/>
    <property type="match status" value="1"/>
</dbReference>
<dbReference type="InterPro" id="IPR012106">
    <property type="entry name" value="Phage_Mu_Gp1"/>
</dbReference>
<organism evidence="1 2">
    <name type="scientific">Devosia enhydra</name>
    <dbReference type="NCBI Taxonomy" id="665118"/>
    <lineage>
        <taxon>Bacteria</taxon>
        <taxon>Pseudomonadati</taxon>
        <taxon>Pseudomonadota</taxon>
        <taxon>Alphaproteobacteria</taxon>
        <taxon>Hyphomicrobiales</taxon>
        <taxon>Devosiaceae</taxon>
        <taxon>Devosia</taxon>
    </lineage>
</organism>
<evidence type="ECO:0000313" key="1">
    <source>
        <dbReference type="EMBL" id="SFZ85994.1"/>
    </source>
</evidence>
<dbReference type="STRING" id="665118.SAMN02983003_3166"/>
<reference evidence="1 2" key="1">
    <citation type="submission" date="2016-11" db="EMBL/GenBank/DDBJ databases">
        <authorList>
            <person name="Jaros S."/>
            <person name="Januszkiewicz K."/>
            <person name="Wedrychowicz H."/>
        </authorList>
    </citation>
    <scope>NUCLEOTIDE SEQUENCE [LARGE SCALE GENOMIC DNA]</scope>
    <source>
        <strain evidence="1 2">ATCC 23634</strain>
    </source>
</reference>
<protein>
    <submittedName>
        <fullName evidence="1">Mu-like prophage I protein</fullName>
    </submittedName>
</protein>
<proteinExistence type="predicted"/>
<dbReference type="Proteomes" id="UP000183447">
    <property type="component" value="Unassembled WGS sequence"/>
</dbReference>
<evidence type="ECO:0000313" key="2">
    <source>
        <dbReference type="Proteomes" id="UP000183447"/>
    </source>
</evidence>
<dbReference type="PIRSF" id="PIRSF016624">
    <property type="entry name" value="Mu_prophg_I"/>
    <property type="match status" value="1"/>
</dbReference>
<gene>
    <name evidence="1" type="ORF">SAMN02983003_3166</name>
</gene>
<dbReference type="RefSeq" id="WP_084603668.1">
    <property type="nucleotide sequence ID" value="NZ_FPKU01000003.1"/>
</dbReference>
<name>A0A1K2I0T3_9HYPH</name>
<accession>A0A1K2I0T3</accession>
<dbReference type="AlphaFoldDB" id="A0A1K2I0T3"/>
<dbReference type="EMBL" id="FPKU01000003">
    <property type="protein sequence ID" value="SFZ85994.1"/>
    <property type="molecule type" value="Genomic_DNA"/>
</dbReference>
<keyword evidence="2" id="KW-1185">Reference proteome</keyword>
<sequence length="365" mass="38513">MTTRPASPELMLSLHAAQPGTSLALCAALDMVAGDAPDWVHLLPAGDIRTGDGRGPYRVADAGAVIAASLTAGDRLVIDENHSTDLAAPQGLPAPAMGWVTSLQARADGIWGQVEWTDAGRVLVAGRAYRGISPAVEHDRTGRVIAIRRASLVNRPNIKGLTALHQETSMDLLARLRAALELADTTSEDAIVTAVISLHQGQQVALHAQLSPIAQAAGLPAGQHTVETIIGAVQRLSAGSDSETITALQSELRDVATQLQQLQGNTAREKAEAYVDAAILARRVGIKPMRERYITMHMADPKGTEELIGAMPTLGPSDTVTTPPPRDGEISLNASQLTAARLLGVDPKAYAETLRKEREAAEAHL</sequence>